<dbReference type="GO" id="GO:0003677">
    <property type="term" value="F:DNA binding"/>
    <property type="evidence" value="ECO:0007669"/>
    <property type="project" value="InterPro"/>
</dbReference>
<evidence type="ECO:0000256" key="5">
    <source>
        <dbReference type="ARBA" id="ARBA00022705"/>
    </source>
</evidence>
<comment type="similarity">
    <text evidence="13 14">Belongs to the NAD-dependent DNA ligase family. LigA subfamily.</text>
</comment>
<dbReference type="SMART" id="SM00532">
    <property type="entry name" value="LIGANc"/>
    <property type="match status" value="1"/>
</dbReference>
<dbReference type="PROSITE" id="PS01055">
    <property type="entry name" value="DNA_LIGASE_N1"/>
    <property type="match status" value="1"/>
</dbReference>
<dbReference type="Pfam" id="PF01653">
    <property type="entry name" value="DNA_ligase_aden"/>
    <property type="match status" value="1"/>
</dbReference>
<dbReference type="GO" id="GO:0046872">
    <property type="term" value="F:metal ion binding"/>
    <property type="evidence" value="ECO:0007669"/>
    <property type="project" value="UniProtKB-KW"/>
</dbReference>
<proteinExistence type="inferred from homology"/>
<evidence type="ECO:0000259" key="16">
    <source>
        <dbReference type="PROSITE" id="PS50172"/>
    </source>
</evidence>
<dbReference type="SUPFAM" id="SSF52113">
    <property type="entry name" value="BRCT domain"/>
    <property type="match status" value="1"/>
</dbReference>
<keyword evidence="6 14" id="KW-0479">Metal-binding</keyword>
<evidence type="ECO:0000256" key="4">
    <source>
        <dbReference type="ARBA" id="ARBA00022598"/>
    </source>
</evidence>
<keyword evidence="9 14" id="KW-0460">Magnesium</keyword>
<dbReference type="Gene3D" id="1.10.150.20">
    <property type="entry name" value="5' to 3' exonuclease, C-terminal subdomain"/>
    <property type="match status" value="2"/>
</dbReference>
<dbReference type="NCBIfam" id="TIGR00575">
    <property type="entry name" value="dnlj"/>
    <property type="match status" value="1"/>
</dbReference>
<evidence type="ECO:0000256" key="12">
    <source>
        <dbReference type="ARBA" id="ARBA00034005"/>
    </source>
</evidence>
<feature type="domain" description="BRCT" evidence="16">
    <location>
        <begin position="573"/>
        <end position="655"/>
    </location>
</feature>
<evidence type="ECO:0000256" key="3">
    <source>
        <dbReference type="ARBA" id="ARBA00013308"/>
    </source>
</evidence>
<dbReference type="Pfam" id="PF12826">
    <property type="entry name" value="HHH_2"/>
    <property type="match status" value="1"/>
</dbReference>
<name>A0AA96DIB4_9BACT</name>
<comment type="function">
    <text evidence="1 14">DNA ligase that catalyzes the formation of phosphodiester linkages between 5'-phosphoryl and 3'-hydroxyl groups in double-stranded DNA using NAD as a coenzyme and as the energy source for the reaction. It is essential for DNA replication and repair of damaged DNA.</text>
</comment>
<dbReference type="EC" id="6.5.1.2" evidence="2 14"/>
<dbReference type="PANTHER" id="PTHR23389">
    <property type="entry name" value="CHROMOSOME TRANSMISSION FIDELITY FACTOR 18"/>
    <property type="match status" value="1"/>
</dbReference>
<evidence type="ECO:0000256" key="8">
    <source>
        <dbReference type="ARBA" id="ARBA00022833"/>
    </source>
</evidence>
<comment type="catalytic activity">
    <reaction evidence="12 14 15">
        <text>NAD(+) + (deoxyribonucleotide)n-3'-hydroxyl + 5'-phospho-(deoxyribonucleotide)m = (deoxyribonucleotide)n+m + AMP + beta-nicotinamide D-nucleotide.</text>
        <dbReference type="EC" id="6.5.1.2"/>
    </reaction>
</comment>
<dbReference type="Gene3D" id="3.30.470.30">
    <property type="entry name" value="DNA ligase/mRNA capping enzyme"/>
    <property type="match status" value="1"/>
</dbReference>
<dbReference type="InterPro" id="IPR013840">
    <property type="entry name" value="DNAligase_N"/>
</dbReference>
<evidence type="ECO:0000256" key="10">
    <source>
        <dbReference type="ARBA" id="ARBA00023027"/>
    </source>
</evidence>
<accession>A0AA96DIB4</accession>
<dbReference type="SUPFAM" id="SSF50249">
    <property type="entry name" value="Nucleic acid-binding proteins"/>
    <property type="match status" value="1"/>
</dbReference>
<dbReference type="SUPFAM" id="SSF56091">
    <property type="entry name" value="DNA ligase/mRNA capping enzyme, catalytic domain"/>
    <property type="match status" value="1"/>
</dbReference>
<dbReference type="SUPFAM" id="SSF47781">
    <property type="entry name" value="RuvA domain 2-like"/>
    <property type="match status" value="1"/>
</dbReference>
<keyword evidence="10 14" id="KW-0520">NAD</keyword>
<evidence type="ECO:0000256" key="13">
    <source>
        <dbReference type="ARBA" id="ARBA00060881"/>
    </source>
</evidence>
<dbReference type="InterPro" id="IPR036420">
    <property type="entry name" value="BRCT_dom_sf"/>
</dbReference>
<keyword evidence="5 14" id="KW-0235">DNA replication</keyword>
<keyword evidence="11 14" id="KW-0234">DNA repair</keyword>
<feature type="binding site" evidence="14">
    <location>
        <position position="414"/>
    </location>
    <ligand>
        <name>Zn(2+)</name>
        <dbReference type="ChEBI" id="CHEBI:29105"/>
    </ligand>
</feature>
<evidence type="ECO:0000256" key="6">
    <source>
        <dbReference type="ARBA" id="ARBA00022723"/>
    </source>
</evidence>
<feature type="binding site" evidence="14">
    <location>
        <position position="398"/>
    </location>
    <ligand>
        <name>Zn(2+)</name>
        <dbReference type="ChEBI" id="CHEBI:29105"/>
    </ligand>
</feature>
<feature type="binding site" evidence="14">
    <location>
        <begin position="79"/>
        <end position="80"/>
    </location>
    <ligand>
        <name>NAD(+)</name>
        <dbReference type="ChEBI" id="CHEBI:57540"/>
    </ligand>
</feature>
<dbReference type="GO" id="GO:0006260">
    <property type="term" value="P:DNA replication"/>
    <property type="evidence" value="ECO:0007669"/>
    <property type="project" value="UniProtKB-KW"/>
</dbReference>
<evidence type="ECO:0000256" key="14">
    <source>
        <dbReference type="HAMAP-Rule" id="MF_01588"/>
    </source>
</evidence>
<protein>
    <recommendedName>
        <fullName evidence="3 14">DNA ligase</fullName>
        <ecNumber evidence="2 14">6.5.1.2</ecNumber>
    </recommendedName>
    <alternativeName>
        <fullName evidence="14">Polydeoxyribonucleotide synthase [NAD(+)]</fullName>
    </alternativeName>
</protein>
<evidence type="ECO:0000256" key="9">
    <source>
        <dbReference type="ARBA" id="ARBA00022842"/>
    </source>
</evidence>
<feature type="binding site" evidence="14">
    <location>
        <position position="131"/>
    </location>
    <ligand>
        <name>NAD(+)</name>
        <dbReference type="ChEBI" id="CHEBI:57540"/>
    </ligand>
</feature>
<dbReference type="NCBIfam" id="NF005932">
    <property type="entry name" value="PRK07956.1"/>
    <property type="match status" value="1"/>
</dbReference>
<reference evidence="17" key="1">
    <citation type="submission" date="2023-09" db="EMBL/GenBank/DDBJ databases">
        <title>Arcobacter tbilisiensis sp. nov. isolated from chicken meat in Tbilisi, Georgia.</title>
        <authorList>
            <person name="Matthias R."/>
            <person name="Zautner A.E."/>
        </authorList>
    </citation>
    <scope>NUCLEOTIDE SEQUENCE</scope>
    <source>
        <strain evidence="17">LEO 52</strain>
    </source>
</reference>
<dbReference type="SMART" id="SM00292">
    <property type="entry name" value="BRCT"/>
    <property type="match status" value="1"/>
</dbReference>
<feature type="binding site" evidence="14">
    <location>
        <position position="280"/>
    </location>
    <ligand>
        <name>NAD(+)</name>
        <dbReference type="ChEBI" id="CHEBI:57540"/>
    </ligand>
</feature>
<evidence type="ECO:0000256" key="11">
    <source>
        <dbReference type="ARBA" id="ARBA00023204"/>
    </source>
</evidence>
<dbReference type="SMART" id="SM00278">
    <property type="entry name" value="HhH1"/>
    <property type="match status" value="3"/>
</dbReference>
<evidence type="ECO:0000256" key="15">
    <source>
        <dbReference type="RuleBase" id="RU000618"/>
    </source>
</evidence>
<feature type="binding site" evidence="14">
    <location>
        <position position="165"/>
    </location>
    <ligand>
        <name>NAD(+)</name>
        <dbReference type="ChEBI" id="CHEBI:57540"/>
    </ligand>
</feature>
<feature type="binding site" evidence="14">
    <location>
        <begin position="30"/>
        <end position="34"/>
    </location>
    <ligand>
        <name>NAD(+)</name>
        <dbReference type="ChEBI" id="CHEBI:57540"/>
    </ligand>
</feature>
<comment type="caution">
    <text evidence="14">Lacks conserved residue(s) required for the propagation of feature annotation.</text>
</comment>
<evidence type="ECO:0000313" key="17">
    <source>
        <dbReference type="EMBL" id="WNL29061.1"/>
    </source>
</evidence>
<keyword evidence="4 14" id="KW-0436">Ligase</keyword>
<dbReference type="Pfam" id="PF00533">
    <property type="entry name" value="BRCT"/>
    <property type="match status" value="1"/>
</dbReference>
<evidence type="ECO:0000256" key="1">
    <source>
        <dbReference type="ARBA" id="ARBA00004067"/>
    </source>
</evidence>
<dbReference type="GO" id="GO:0003911">
    <property type="term" value="F:DNA ligase (NAD+) activity"/>
    <property type="evidence" value="ECO:0007669"/>
    <property type="project" value="UniProtKB-UniRule"/>
</dbReference>
<keyword evidence="14" id="KW-0464">Manganese</keyword>
<dbReference type="Gene3D" id="1.10.287.610">
    <property type="entry name" value="Helix hairpin bin"/>
    <property type="match status" value="1"/>
</dbReference>
<dbReference type="FunFam" id="1.10.150.20:FF:000007">
    <property type="entry name" value="DNA ligase"/>
    <property type="match status" value="1"/>
</dbReference>
<feature type="active site" description="N6-AMP-lysine intermediate" evidence="14">
    <location>
        <position position="110"/>
    </location>
</feature>
<dbReference type="GO" id="GO:0006281">
    <property type="term" value="P:DNA repair"/>
    <property type="evidence" value="ECO:0007669"/>
    <property type="project" value="UniProtKB-KW"/>
</dbReference>
<gene>
    <name evidence="14 17" type="primary">ligA</name>
    <name evidence="17" type="ORF">RMQ68_06715</name>
</gene>
<dbReference type="InterPro" id="IPR018239">
    <property type="entry name" value="DNA_ligase_AS"/>
</dbReference>
<dbReference type="PROSITE" id="PS50172">
    <property type="entry name" value="BRCT"/>
    <property type="match status" value="1"/>
</dbReference>
<feature type="binding site" evidence="14">
    <location>
        <position position="304"/>
    </location>
    <ligand>
        <name>NAD(+)</name>
        <dbReference type="ChEBI" id="CHEBI:57540"/>
    </ligand>
</feature>
<dbReference type="PIRSF" id="PIRSF001604">
    <property type="entry name" value="LigA"/>
    <property type="match status" value="1"/>
</dbReference>
<dbReference type="EMBL" id="CP134854">
    <property type="protein sequence ID" value="WNL29061.1"/>
    <property type="molecule type" value="Genomic_DNA"/>
</dbReference>
<dbReference type="GO" id="GO:0005829">
    <property type="term" value="C:cytosol"/>
    <property type="evidence" value="ECO:0007669"/>
    <property type="project" value="TreeGrafter"/>
</dbReference>
<dbReference type="InterPro" id="IPR010994">
    <property type="entry name" value="RuvA_2-like"/>
</dbReference>
<dbReference type="InterPro" id="IPR041663">
    <property type="entry name" value="DisA/LigA_HHH"/>
</dbReference>
<dbReference type="InterPro" id="IPR001357">
    <property type="entry name" value="BRCT_dom"/>
</dbReference>
<dbReference type="AlphaFoldDB" id="A0AA96DIB4"/>
<evidence type="ECO:0000256" key="2">
    <source>
        <dbReference type="ARBA" id="ARBA00012722"/>
    </source>
</evidence>
<dbReference type="InterPro" id="IPR013839">
    <property type="entry name" value="DNAligase_adenylation"/>
</dbReference>
<dbReference type="InterPro" id="IPR012340">
    <property type="entry name" value="NA-bd_OB-fold"/>
</dbReference>
<dbReference type="Pfam" id="PF03120">
    <property type="entry name" value="OB_DNA_ligase"/>
    <property type="match status" value="1"/>
</dbReference>
<dbReference type="InterPro" id="IPR004150">
    <property type="entry name" value="NAD_DNA_ligase_OB"/>
</dbReference>
<dbReference type="Gene3D" id="3.40.50.10190">
    <property type="entry name" value="BRCT domain"/>
    <property type="match status" value="1"/>
</dbReference>
<dbReference type="HAMAP" id="MF_01588">
    <property type="entry name" value="DNA_ligase_A"/>
    <property type="match status" value="1"/>
</dbReference>
<dbReference type="CDD" id="cd17748">
    <property type="entry name" value="BRCT_DNA_ligase_like"/>
    <property type="match status" value="1"/>
</dbReference>
<feature type="binding site" evidence="14">
    <location>
        <position position="401"/>
    </location>
    <ligand>
        <name>Zn(2+)</name>
        <dbReference type="ChEBI" id="CHEBI:29105"/>
    </ligand>
</feature>
<dbReference type="Gene3D" id="2.40.50.140">
    <property type="entry name" value="Nucleic acid-binding proteins"/>
    <property type="match status" value="1"/>
</dbReference>
<dbReference type="InterPro" id="IPR001679">
    <property type="entry name" value="DNA_ligase"/>
</dbReference>
<feature type="binding site" evidence="14">
    <location>
        <position position="419"/>
    </location>
    <ligand>
        <name>Zn(2+)</name>
        <dbReference type="ChEBI" id="CHEBI:29105"/>
    </ligand>
</feature>
<dbReference type="InterPro" id="IPR003583">
    <property type="entry name" value="Hlx-hairpin-Hlx_DNA-bd_motif"/>
</dbReference>
<keyword evidence="7 14" id="KW-0227">DNA damage</keyword>
<dbReference type="InterPro" id="IPR033136">
    <property type="entry name" value="DNA_ligase_CS"/>
</dbReference>
<dbReference type="PANTHER" id="PTHR23389:SF9">
    <property type="entry name" value="DNA LIGASE"/>
    <property type="match status" value="1"/>
</dbReference>
<dbReference type="PROSITE" id="PS01056">
    <property type="entry name" value="DNA_LIGASE_N2"/>
    <property type="match status" value="1"/>
</dbReference>
<sequence length="655" mass="74314">MTKEEYSINIEKLISWAKAYYVDDEPIASDEEYDKLARQCLEFENKNPNLINPNSPNRRVGGAILKGFKKANHLSRMWSQEDVFNDKELEDWIKRASKVGDNLEFFCQPKFDGASLNLIYENGILKQAITRGDGEIGEDVTQNAMTIQSIPLEIAEKSLIEIRGEVVIKKSDFEAINIERLKNSESTFANPRNAAAGSLRQLDSSITSKRKLFFNAWGVGQNSLNFEKTSQMMDYIFSLGFVKTPMQTLVKNIDDIKKLYENMIKKRDTFPMLLDGMVIKIDDITTQQDLGFTQKFPRWSCAYKFPAVEKTTKLKDIILQVGRTGVVTPVAIVEPVLIEGANVERATLHNFDEIQRLDLKIGDEIIIIRSGDVIPKITKVLKDRRDGNEKEILKPTICPDCSSELLIEDIMIKCQNLDCPSRVVNSIIYFASKNCLNIDGLGDKIVELLINEKKIFDILDLYSLKYEDLENLEGFKEKKINNLLNAIENSKNSELYRVLTALGIEHIGEVASKSICSKFGLDLVDVSFEDLISIDGIGEQMANSFLEFFRVNRQFVLKLFDILKPKVTIKEEAKDNPFKNKTVVITGTMSKSRDEIKLFLEDLGAKVSSSVSKKTDFLIYGEDAGSKYDKAIEFGIEILTEDEMYSKIESIKIVL</sequence>
<dbReference type="FunFam" id="2.40.50.140:FF:000012">
    <property type="entry name" value="DNA ligase"/>
    <property type="match status" value="1"/>
</dbReference>
<evidence type="ECO:0000256" key="7">
    <source>
        <dbReference type="ARBA" id="ARBA00022763"/>
    </source>
</evidence>
<dbReference type="CDD" id="cd00114">
    <property type="entry name" value="LIGANc"/>
    <property type="match status" value="1"/>
</dbReference>
<organism evidence="17">
    <name type="scientific">Arcobacter sp. AZ-2023</name>
    <dbReference type="NCBI Taxonomy" id="3074453"/>
    <lineage>
        <taxon>Bacteria</taxon>
        <taxon>Pseudomonadati</taxon>
        <taxon>Campylobacterota</taxon>
        <taxon>Epsilonproteobacteria</taxon>
        <taxon>Campylobacterales</taxon>
        <taxon>Arcobacteraceae</taxon>
        <taxon>Arcobacter</taxon>
    </lineage>
</organism>
<comment type="cofactor">
    <cofactor evidence="14">
        <name>Mg(2+)</name>
        <dbReference type="ChEBI" id="CHEBI:18420"/>
    </cofactor>
    <cofactor evidence="14">
        <name>Mn(2+)</name>
        <dbReference type="ChEBI" id="CHEBI:29035"/>
    </cofactor>
</comment>
<keyword evidence="8 14" id="KW-0862">Zinc</keyword>